<dbReference type="SUPFAM" id="SSF51735">
    <property type="entry name" value="NAD(P)-binding Rossmann-fold domains"/>
    <property type="match status" value="1"/>
</dbReference>
<dbReference type="CDD" id="cd01065">
    <property type="entry name" value="NAD_bind_Shikimate_DH"/>
    <property type="match status" value="1"/>
</dbReference>
<keyword evidence="4" id="KW-1185">Reference proteome</keyword>
<evidence type="ECO:0000313" key="3">
    <source>
        <dbReference type="EMBL" id="RDW58299.1"/>
    </source>
</evidence>
<gene>
    <name evidence="3" type="ORF">BP5796_12229</name>
</gene>
<accession>A0A3D8Q924</accession>
<reference evidence="3 4" key="1">
    <citation type="journal article" date="2018" name="IMA Fungus">
        <title>IMA Genome-F 9: Draft genome sequence of Annulohypoxylon stygium, Aspergillus mulundensis, Berkeleyomyces basicola (syn. Thielaviopsis basicola), Ceratocystis smalleyi, two Cercospora beticola strains, Coleophoma cylindrospora, Fusarium fracticaudum, Phialophora cf. hyalina, and Morchella septimelata.</title>
        <authorList>
            <person name="Wingfield B.D."/>
            <person name="Bills G.F."/>
            <person name="Dong Y."/>
            <person name="Huang W."/>
            <person name="Nel W.J."/>
            <person name="Swalarsk-Parry B.S."/>
            <person name="Vaghefi N."/>
            <person name="Wilken P.M."/>
            <person name="An Z."/>
            <person name="de Beer Z.W."/>
            <person name="De Vos L."/>
            <person name="Chen L."/>
            <person name="Duong T.A."/>
            <person name="Gao Y."/>
            <person name="Hammerbacher A."/>
            <person name="Kikkert J.R."/>
            <person name="Li Y."/>
            <person name="Li H."/>
            <person name="Li K."/>
            <person name="Li Q."/>
            <person name="Liu X."/>
            <person name="Ma X."/>
            <person name="Naidoo K."/>
            <person name="Pethybridge S.J."/>
            <person name="Sun J."/>
            <person name="Steenkamp E.T."/>
            <person name="van der Nest M.A."/>
            <person name="van Wyk S."/>
            <person name="Wingfield M.J."/>
            <person name="Xiong C."/>
            <person name="Yue Q."/>
            <person name="Zhang X."/>
        </authorList>
    </citation>
    <scope>NUCLEOTIDE SEQUENCE [LARGE SCALE GENOMIC DNA]</scope>
    <source>
        <strain evidence="3 4">BP5796</strain>
    </source>
</reference>
<dbReference type="PANTHER" id="PTHR21089:SF1">
    <property type="entry name" value="BIFUNCTIONAL 3-DEHYDROQUINATE DEHYDRATASE_SHIKIMATE DEHYDROGENASE, CHLOROPLASTIC"/>
    <property type="match status" value="1"/>
</dbReference>
<comment type="caution">
    <text evidence="3">The sequence shown here is derived from an EMBL/GenBank/DDBJ whole genome shotgun (WGS) entry which is preliminary data.</text>
</comment>
<sequence length="275" mass="29883">MSGTVPTTKKGQTSSLHGLCRLSQHNSFGGASISQPFRVRIFADLQAMSNDATKIGAVDTILPIGAFPSSVAPKDSGDFLADQARQRGRTGPTTGLVIGAGGMARAIFALIQLGCRKVYIFNRSTERAQKVADHFNGQVEMSLEAADGSSVEVVNSAADPWPSSWQLPTIIISAIPAHTIKDQQAANLTLPAQWLTRPTGDMVVELAYMPLITPLLRQIRQLRESGQPWTIVNGLEILPEQAIAQFELMTGRTAPKSRMRLEVLTRYQEQEKEGM</sequence>
<proteinExistence type="predicted"/>
<dbReference type="PANTHER" id="PTHR21089">
    <property type="entry name" value="SHIKIMATE DEHYDROGENASE"/>
    <property type="match status" value="1"/>
</dbReference>
<dbReference type="GO" id="GO:0004764">
    <property type="term" value="F:shikimate 3-dehydrogenase (NADP+) activity"/>
    <property type="evidence" value="ECO:0007669"/>
    <property type="project" value="InterPro"/>
</dbReference>
<evidence type="ECO:0008006" key="5">
    <source>
        <dbReference type="Google" id="ProtNLM"/>
    </source>
</evidence>
<organism evidence="3 4">
    <name type="scientific">Coleophoma crateriformis</name>
    <dbReference type="NCBI Taxonomy" id="565419"/>
    <lineage>
        <taxon>Eukaryota</taxon>
        <taxon>Fungi</taxon>
        <taxon>Dikarya</taxon>
        <taxon>Ascomycota</taxon>
        <taxon>Pezizomycotina</taxon>
        <taxon>Leotiomycetes</taxon>
        <taxon>Helotiales</taxon>
        <taxon>Dermateaceae</taxon>
        <taxon>Coleophoma</taxon>
    </lineage>
</organism>
<dbReference type="GO" id="GO:0009423">
    <property type="term" value="P:chorismate biosynthetic process"/>
    <property type="evidence" value="ECO:0007669"/>
    <property type="project" value="TreeGrafter"/>
</dbReference>
<protein>
    <recommendedName>
        <fullName evidence="5">Quinate/shikimate 5-dehydrogenase/glutamyl-tRNA reductase domain-containing protein</fullName>
    </recommendedName>
</protein>
<evidence type="ECO:0000259" key="2">
    <source>
        <dbReference type="Pfam" id="PF18317"/>
    </source>
</evidence>
<name>A0A3D8Q924_9HELO</name>
<dbReference type="InterPro" id="IPR022893">
    <property type="entry name" value="Shikimate_DH_fam"/>
</dbReference>
<dbReference type="Proteomes" id="UP000256328">
    <property type="component" value="Unassembled WGS sequence"/>
</dbReference>
<dbReference type="GO" id="GO:0019632">
    <property type="term" value="P:shikimate metabolic process"/>
    <property type="evidence" value="ECO:0007669"/>
    <property type="project" value="TreeGrafter"/>
</dbReference>
<dbReference type="Pfam" id="PF18317">
    <property type="entry name" value="SDH_C"/>
    <property type="match status" value="1"/>
</dbReference>
<dbReference type="EMBL" id="PDLN01000021">
    <property type="protein sequence ID" value="RDW58299.1"/>
    <property type="molecule type" value="Genomic_DNA"/>
</dbReference>
<dbReference type="SUPFAM" id="SSF53223">
    <property type="entry name" value="Aminoacid dehydrogenase-like, N-terminal domain"/>
    <property type="match status" value="1"/>
</dbReference>
<dbReference type="AlphaFoldDB" id="A0A3D8Q924"/>
<dbReference type="InterPro" id="IPR006151">
    <property type="entry name" value="Shikm_DH/Glu-tRNA_Rdtase"/>
</dbReference>
<dbReference type="Pfam" id="PF01488">
    <property type="entry name" value="Shikimate_DH"/>
    <property type="match status" value="1"/>
</dbReference>
<feature type="domain" description="Quinate/shikimate 5-dehydrogenase/glutamyl-tRNA reductase" evidence="1">
    <location>
        <begin position="95"/>
        <end position="139"/>
    </location>
</feature>
<dbReference type="Gene3D" id="3.40.50.10860">
    <property type="entry name" value="Leucine Dehydrogenase, chain A, domain 1"/>
    <property type="match status" value="1"/>
</dbReference>
<evidence type="ECO:0000259" key="1">
    <source>
        <dbReference type="Pfam" id="PF01488"/>
    </source>
</evidence>
<dbReference type="InterPro" id="IPR036291">
    <property type="entry name" value="NAD(P)-bd_dom_sf"/>
</dbReference>
<dbReference type="OrthoDB" id="4415835at2759"/>
<feature type="domain" description="SDH C-terminal" evidence="2">
    <location>
        <begin position="234"/>
        <end position="260"/>
    </location>
</feature>
<dbReference type="Gene3D" id="3.40.50.720">
    <property type="entry name" value="NAD(P)-binding Rossmann-like Domain"/>
    <property type="match status" value="1"/>
</dbReference>
<evidence type="ECO:0000313" key="4">
    <source>
        <dbReference type="Proteomes" id="UP000256328"/>
    </source>
</evidence>
<dbReference type="InterPro" id="IPR046346">
    <property type="entry name" value="Aminoacid_DH-like_N_sf"/>
</dbReference>
<dbReference type="InterPro" id="IPR041121">
    <property type="entry name" value="SDH_C"/>
</dbReference>